<dbReference type="InterPro" id="IPR011766">
    <property type="entry name" value="TPP_enzyme_TPP-bd"/>
</dbReference>
<evidence type="ECO:0000313" key="4">
    <source>
        <dbReference type="Proteomes" id="UP000679848"/>
    </source>
</evidence>
<dbReference type="Pfam" id="PF02775">
    <property type="entry name" value="TPP_enzyme_C"/>
    <property type="match status" value="1"/>
</dbReference>
<dbReference type="AlphaFoldDB" id="A0A810Q9A4"/>
<dbReference type="EMBL" id="AP023420">
    <property type="protein sequence ID" value="BCK84829.1"/>
    <property type="molecule type" value="Genomic_DNA"/>
</dbReference>
<dbReference type="Proteomes" id="UP000679848">
    <property type="component" value="Chromosome"/>
</dbReference>
<evidence type="ECO:0000256" key="1">
    <source>
        <dbReference type="ARBA" id="ARBA00023002"/>
    </source>
</evidence>
<dbReference type="Gene3D" id="3.40.50.970">
    <property type="match status" value="1"/>
</dbReference>
<dbReference type="SUPFAM" id="SSF52518">
    <property type="entry name" value="Thiamin diphosphate-binding fold (THDP-binding)"/>
    <property type="match status" value="1"/>
</dbReference>
<keyword evidence="4" id="KW-1185">Reference proteome</keyword>
<keyword evidence="1" id="KW-0560">Oxidoreductase</keyword>
<feature type="domain" description="Thiamine pyrophosphate enzyme TPP-binding" evidence="2">
    <location>
        <begin position="58"/>
        <end position="200"/>
    </location>
</feature>
<dbReference type="PANTHER" id="PTHR42897">
    <property type="entry name" value="PYRUVATE SYNTHASE SUBUNIT PORB"/>
    <property type="match status" value="1"/>
</dbReference>
<proteinExistence type="predicted"/>
<dbReference type="InterPro" id="IPR051479">
    <property type="entry name" value="PorB-like"/>
</dbReference>
<organism evidence="3 4">
    <name type="scientific">Pusillibacter faecalis</name>
    <dbReference type="NCBI Taxonomy" id="2714358"/>
    <lineage>
        <taxon>Bacteria</taxon>
        <taxon>Bacillati</taxon>
        <taxon>Bacillota</taxon>
        <taxon>Clostridia</taxon>
        <taxon>Eubacteriales</taxon>
        <taxon>Oscillospiraceae</taxon>
        <taxon>Pusillibacter</taxon>
    </lineage>
</organism>
<dbReference type="GO" id="GO:0016491">
    <property type="term" value="F:oxidoreductase activity"/>
    <property type="evidence" value="ECO:0007669"/>
    <property type="project" value="UniProtKB-KW"/>
</dbReference>
<dbReference type="KEGG" id="pfaa:MM59RIKEN_21480"/>
<evidence type="ECO:0000313" key="3">
    <source>
        <dbReference type="EMBL" id="BCK84829.1"/>
    </source>
</evidence>
<gene>
    <name evidence="3" type="ORF">MM59RIKEN_21480</name>
</gene>
<name>A0A810Q9A4_9FIRM</name>
<sequence length="288" mass="31932">MSVNVKENLVSPGLPLCESCMMELIVRMAVEACGEDTILFGGPCCCVMQEKTGVQYYGTMMTNMASSASGVSRALRRQGKDTTCLCIAGDGTTADIAFGCVSAAAERGERILYICYDNEAYMNTGIQRSSTTPWGAWTNTTPIDTNSRGKKASPKPVAVLMAEHGCAYASTCNPAYMKDFKEKLKKAVDATKHGFAYLHVLSACPTGWKAPGDKAIEMSRMATQTNYFPLWEAEYGEFRMTVKTQPRKPITEFTKYMRRFAHLTPEELDFLQKDVDTRYEHVARLCKN</sequence>
<accession>A0A810Q9A4</accession>
<dbReference type="InterPro" id="IPR029061">
    <property type="entry name" value="THDP-binding"/>
</dbReference>
<dbReference type="RefSeq" id="WP_187029656.1">
    <property type="nucleotide sequence ID" value="NZ_AP023420.1"/>
</dbReference>
<dbReference type="GO" id="GO:0030976">
    <property type="term" value="F:thiamine pyrophosphate binding"/>
    <property type="evidence" value="ECO:0007669"/>
    <property type="project" value="InterPro"/>
</dbReference>
<evidence type="ECO:0000259" key="2">
    <source>
        <dbReference type="Pfam" id="PF02775"/>
    </source>
</evidence>
<protein>
    <submittedName>
        <fullName evidence="3">2-ketoisovalerate ferredoxin oxidoreductase</fullName>
    </submittedName>
</protein>
<dbReference type="PANTHER" id="PTHR42897:SF1">
    <property type="entry name" value="2-OXOACID OXIDOREDUCTASE (FERREDOXIN)"/>
    <property type="match status" value="1"/>
</dbReference>
<reference evidence="3" key="1">
    <citation type="submission" date="2020-09" db="EMBL/GenBank/DDBJ databases">
        <title>New species isolated from human feces.</title>
        <authorList>
            <person name="Kitahara M."/>
            <person name="Shigeno Y."/>
            <person name="Shime M."/>
            <person name="Matsumoto Y."/>
            <person name="Nakamura S."/>
            <person name="Motooka D."/>
            <person name="Fukuoka S."/>
            <person name="Nishikawa H."/>
            <person name="Benno Y."/>
        </authorList>
    </citation>
    <scope>NUCLEOTIDE SEQUENCE</scope>
    <source>
        <strain evidence="3">MM59</strain>
    </source>
</reference>